<evidence type="ECO:0000256" key="1">
    <source>
        <dbReference type="SAM" id="SignalP"/>
    </source>
</evidence>
<sequence>MKIKLLLLLALTLGGFSATLRAACTLPASTASFGSVTSFVINTTASTSSTTANVNCGAGSTVSLLSGNNITLQLAGASTTSGTRGALTRAGVTGSDTIPVQLCTAANCATEMTIGATPITYNSTQLVNLIGLLGGLNFSIPLYLRTLPGQVVAAGNYTLTLNVAVTYRICTGIAALGLCLAGQDQNGSGTIPITLNLTITNDCATITAPNVSFGSAPLVSGFAAVSQSISVVCTKGSTYTVGLSNGNNASNGVRSMASGVNRLSYEIYKGTSSNRWGPSGTERQASANATTVSGDGLTRTFPYTARILTTQTTPPAGNYSDSVVVDVAF</sequence>
<dbReference type="InterPro" id="IPR007893">
    <property type="entry name" value="Spore_coat_U/FanG"/>
</dbReference>
<dbReference type="InterPro" id="IPR053167">
    <property type="entry name" value="Spore_coat_component"/>
</dbReference>
<proteinExistence type="predicted"/>
<feature type="chain" id="PRO_5012665140" evidence="1">
    <location>
        <begin position="23"/>
        <end position="329"/>
    </location>
</feature>
<dbReference type="AlphaFoldDB" id="A0A1X1DW61"/>
<dbReference type="KEGG" id="pgz:C2E15_17720"/>
<gene>
    <name evidence="3" type="ORF">C2E15_17720</name>
</gene>
<dbReference type="PANTHER" id="PTHR37089:SF1">
    <property type="entry name" value="MEMBRANE PROTEIN"/>
    <property type="match status" value="1"/>
</dbReference>
<dbReference type="PANTHER" id="PTHR37089">
    <property type="entry name" value="PROTEIN U-RELATED"/>
    <property type="match status" value="1"/>
</dbReference>
<dbReference type="Proteomes" id="UP000238365">
    <property type="component" value="Chromosome"/>
</dbReference>
<dbReference type="RefSeq" id="WP_104958543.1">
    <property type="nucleotide sequence ID" value="NZ_CP026377.1"/>
</dbReference>
<reference evidence="3 4" key="1">
    <citation type="submission" date="2018-01" db="EMBL/GenBank/DDBJ databases">
        <title>Complete and assembled Genome of Pantoea gaviniae DSM22758T.</title>
        <authorList>
            <person name="Stevens M.J.A."/>
            <person name="Zurfluh K."/>
            <person name="Stephan R."/>
        </authorList>
    </citation>
    <scope>NUCLEOTIDE SEQUENCE [LARGE SCALE GENOMIC DNA]</scope>
    <source>
        <strain evidence="3 4">DSM 22758</strain>
    </source>
</reference>
<feature type="signal peptide" evidence="1">
    <location>
        <begin position="1"/>
        <end position="22"/>
    </location>
</feature>
<feature type="domain" description="Spore coat protein U/FanG" evidence="2">
    <location>
        <begin position="193"/>
        <end position="325"/>
    </location>
</feature>
<dbReference type="OrthoDB" id="8901110at2"/>
<evidence type="ECO:0000313" key="4">
    <source>
        <dbReference type="Proteomes" id="UP000238365"/>
    </source>
</evidence>
<evidence type="ECO:0000259" key="2">
    <source>
        <dbReference type="Pfam" id="PF05229"/>
    </source>
</evidence>
<name>A0A1X1DW61_9GAMM</name>
<evidence type="ECO:0000313" key="3">
    <source>
        <dbReference type="EMBL" id="AUX94731.1"/>
    </source>
</evidence>
<keyword evidence="4" id="KW-1185">Reference proteome</keyword>
<feature type="domain" description="Spore coat protein U/FanG" evidence="2">
    <location>
        <begin position="17"/>
        <end position="163"/>
    </location>
</feature>
<organism evidence="3 4">
    <name type="scientific">Mixta gaviniae</name>
    <dbReference type="NCBI Taxonomy" id="665914"/>
    <lineage>
        <taxon>Bacteria</taxon>
        <taxon>Pseudomonadati</taxon>
        <taxon>Pseudomonadota</taxon>
        <taxon>Gammaproteobacteria</taxon>
        <taxon>Enterobacterales</taxon>
        <taxon>Erwiniaceae</taxon>
        <taxon>Mixta</taxon>
    </lineage>
</organism>
<dbReference type="SMART" id="SM00972">
    <property type="entry name" value="SCPU"/>
    <property type="match status" value="2"/>
</dbReference>
<protein>
    <submittedName>
        <fullName evidence="3">Fimbrial protein</fullName>
    </submittedName>
</protein>
<dbReference type="Pfam" id="PF05229">
    <property type="entry name" value="SCPU"/>
    <property type="match status" value="2"/>
</dbReference>
<accession>A0A1X1DW61</accession>
<dbReference type="EMBL" id="CP026377">
    <property type="protein sequence ID" value="AUX94731.1"/>
    <property type="molecule type" value="Genomic_DNA"/>
</dbReference>
<keyword evidence="1" id="KW-0732">Signal</keyword>